<reference evidence="2" key="1">
    <citation type="submission" date="2024-03" db="EMBL/GenBank/DDBJ databases">
        <authorList>
            <consortium name="ELIXIR-Norway"/>
            <consortium name="Elixir Norway"/>
        </authorList>
    </citation>
    <scope>NUCLEOTIDE SEQUENCE</scope>
</reference>
<organism evidence="2 3">
    <name type="scientific">Sphagnum jensenii</name>
    <dbReference type="NCBI Taxonomy" id="128206"/>
    <lineage>
        <taxon>Eukaryota</taxon>
        <taxon>Viridiplantae</taxon>
        <taxon>Streptophyta</taxon>
        <taxon>Embryophyta</taxon>
        <taxon>Bryophyta</taxon>
        <taxon>Sphagnophytina</taxon>
        <taxon>Sphagnopsida</taxon>
        <taxon>Sphagnales</taxon>
        <taxon>Sphagnaceae</taxon>
        <taxon>Sphagnum</taxon>
    </lineage>
</organism>
<keyword evidence="1" id="KW-0472">Membrane</keyword>
<dbReference type="EMBL" id="OZ023720">
    <property type="protein sequence ID" value="CAK9869445.1"/>
    <property type="molecule type" value="Genomic_DNA"/>
</dbReference>
<evidence type="ECO:0000313" key="2">
    <source>
        <dbReference type="EMBL" id="CAK9869445.1"/>
    </source>
</evidence>
<evidence type="ECO:0000313" key="3">
    <source>
        <dbReference type="Proteomes" id="UP001497522"/>
    </source>
</evidence>
<protein>
    <submittedName>
        <fullName evidence="2">Uncharacterized protein</fullName>
    </submittedName>
</protein>
<keyword evidence="3" id="KW-1185">Reference proteome</keyword>
<name>A0ABP1B2W2_9BRYO</name>
<dbReference type="Proteomes" id="UP001497522">
    <property type="component" value="Chromosome 19"/>
</dbReference>
<proteinExistence type="predicted"/>
<accession>A0ABP1B2W2</accession>
<feature type="transmembrane region" description="Helical" evidence="1">
    <location>
        <begin position="20"/>
        <end position="39"/>
    </location>
</feature>
<gene>
    <name evidence="2" type="ORF">CSSPJE1EN2_LOCUS12203</name>
</gene>
<keyword evidence="1" id="KW-1133">Transmembrane helix</keyword>
<evidence type="ECO:0000256" key="1">
    <source>
        <dbReference type="SAM" id="Phobius"/>
    </source>
</evidence>
<keyword evidence="1" id="KW-0812">Transmembrane</keyword>
<sequence>MGIYFCRVGTDDGADTEPASGTTTNIIIILISFTCFSSLRRMMDLSTEAAQATKTTLCTARELQKVERDYSRTWKTGKKHSCFQKAHDTLSVSI</sequence>